<dbReference type="GeneID" id="40746077"/>
<name>A0A074YEA8_AURPU</name>
<keyword evidence="3" id="KW-1185">Reference proteome</keyword>
<feature type="region of interest" description="Disordered" evidence="1">
    <location>
        <begin position="122"/>
        <end position="148"/>
    </location>
</feature>
<evidence type="ECO:0000313" key="3">
    <source>
        <dbReference type="Proteomes" id="UP000030706"/>
    </source>
</evidence>
<evidence type="ECO:0000256" key="1">
    <source>
        <dbReference type="SAM" id="MobiDB-lite"/>
    </source>
</evidence>
<evidence type="ECO:0000313" key="2">
    <source>
        <dbReference type="EMBL" id="KEQ85156.1"/>
    </source>
</evidence>
<feature type="compositionally biased region" description="Polar residues" evidence="1">
    <location>
        <begin position="257"/>
        <end position="271"/>
    </location>
</feature>
<dbReference type="HOGENOM" id="CLU_711677_0_0_1"/>
<protein>
    <submittedName>
        <fullName evidence="2">Uncharacterized protein</fullName>
    </submittedName>
</protein>
<proteinExistence type="predicted"/>
<feature type="compositionally biased region" description="Basic and acidic residues" evidence="1">
    <location>
        <begin position="346"/>
        <end position="365"/>
    </location>
</feature>
<dbReference type="Proteomes" id="UP000030706">
    <property type="component" value="Unassembled WGS sequence"/>
</dbReference>
<feature type="compositionally biased region" description="Polar residues" evidence="1">
    <location>
        <begin position="319"/>
        <end position="329"/>
    </location>
</feature>
<accession>A0A074YEA8</accession>
<organism evidence="2 3">
    <name type="scientific">Aureobasidium pullulans EXF-150</name>
    <dbReference type="NCBI Taxonomy" id="1043002"/>
    <lineage>
        <taxon>Eukaryota</taxon>
        <taxon>Fungi</taxon>
        <taxon>Dikarya</taxon>
        <taxon>Ascomycota</taxon>
        <taxon>Pezizomycotina</taxon>
        <taxon>Dothideomycetes</taxon>
        <taxon>Dothideomycetidae</taxon>
        <taxon>Dothideales</taxon>
        <taxon>Saccotheciaceae</taxon>
        <taxon>Aureobasidium</taxon>
    </lineage>
</organism>
<feature type="compositionally biased region" description="Acidic residues" evidence="1">
    <location>
        <begin position="129"/>
        <end position="138"/>
    </location>
</feature>
<feature type="region of interest" description="Disordered" evidence="1">
    <location>
        <begin position="225"/>
        <end position="371"/>
    </location>
</feature>
<dbReference type="RefSeq" id="XP_029761343.1">
    <property type="nucleotide sequence ID" value="XM_029903771.1"/>
</dbReference>
<gene>
    <name evidence="2" type="ORF">M438DRAFT_334983</name>
</gene>
<reference evidence="2 3" key="1">
    <citation type="journal article" date="2014" name="BMC Genomics">
        <title>Genome sequencing of four Aureobasidium pullulans varieties: biotechnological potential, stress tolerance, and description of new species.</title>
        <authorList>
            <person name="Gostin Ar C."/>
            <person name="Ohm R.A."/>
            <person name="Kogej T."/>
            <person name="Sonjak S."/>
            <person name="Turk M."/>
            <person name="Zajc J."/>
            <person name="Zalar P."/>
            <person name="Grube M."/>
            <person name="Sun H."/>
            <person name="Han J."/>
            <person name="Sharma A."/>
            <person name="Chiniquy J."/>
            <person name="Ngan C.Y."/>
            <person name="Lipzen A."/>
            <person name="Barry K."/>
            <person name="Grigoriev I.V."/>
            <person name="Gunde-Cimerman N."/>
        </authorList>
    </citation>
    <scope>NUCLEOTIDE SEQUENCE [LARGE SCALE GENOMIC DNA]</scope>
    <source>
        <strain evidence="2 3">EXF-150</strain>
    </source>
</reference>
<dbReference type="AlphaFoldDB" id="A0A074YEA8"/>
<sequence length="388" mass="43197">MAENHAKNPMDMTAAAKIAYHKHVRTQMAAAKALYESGNVNLTITVLENLLETTHCSLIVRLKAQIMLALSHELWAFAEKHRLLAESLWNHIRYIEPVGEDQFIETTLEETRQTLDKLRTLQEEKQPLDDEYDPDDTEGPSTAPEEPLLELGRGDLRGHIQALEAEVPFRPGQAALKLSAMYQGVAVHTTPEYDNAVKSGDMEAADSFFWEMLKKAFLEGEATAKRRVEQPATAPSQGKPGLAQTPNTPSSKKKRQWFTQKAGQVATSARNLSPWHAPSADAISESPSTHLSPSPRRSFESPTARRATAARPNDHAINPNLQKPPSRSFSAKLAAITSSGGRKKVKDTEGSPDKKEQDTEREIEPPKFVFPIRKKEEKEIVAPWDTDE</sequence>
<dbReference type="EMBL" id="KL584981">
    <property type="protein sequence ID" value="KEQ85156.1"/>
    <property type="molecule type" value="Genomic_DNA"/>
</dbReference>